<dbReference type="AlphaFoldDB" id="A0A0G2GNT2"/>
<dbReference type="InterPro" id="IPR003337">
    <property type="entry name" value="Trehalose_PPase"/>
</dbReference>
<reference evidence="4 5" key="2">
    <citation type="submission" date="2015-05" db="EMBL/GenBank/DDBJ databases">
        <authorList>
            <person name="Morales-Cruz A."/>
            <person name="Amrine K.C."/>
            <person name="Cantu D."/>
        </authorList>
    </citation>
    <scope>NUCLEOTIDE SEQUENCE [LARGE SCALE GENOMIC DNA]</scope>
    <source>
        <strain evidence="4">UCRPC4</strain>
    </source>
</reference>
<feature type="region of interest" description="Disordered" evidence="3">
    <location>
        <begin position="89"/>
        <end position="132"/>
    </location>
</feature>
<dbReference type="GO" id="GO:0003825">
    <property type="term" value="F:alpha,alpha-trehalose-phosphate synthase (UDP-forming) activity"/>
    <property type="evidence" value="ECO:0007669"/>
    <property type="project" value="TreeGrafter"/>
</dbReference>
<evidence type="ECO:0000256" key="2">
    <source>
        <dbReference type="ARBA" id="ARBA00006330"/>
    </source>
</evidence>
<comment type="similarity">
    <text evidence="2">In the C-terminal section; belongs to the trehalose phosphatase family.</text>
</comment>
<evidence type="ECO:0000313" key="5">
    <source>
        <dbReference type="Proteomes" id="UP000053317"/>
    </source>
</evidence>
<dbReference type="EMBL" id="LCWF01000050">
    <property type="protein sequence ID" value="KKY25068.1"/>
    <property type="molecule type" value="Genomic_DNA"/>
</dbReference>
<dbReference type="InterPro" id="IPR001830">
    <property type="entry name" value="Glyco_trans_20"/>
</dbReference>
<dbReference type="CDD" id="cd03788">
    <property type="entry name" value="GT20_TPS"/>
    <property type="match status" value="1"/>
</dbReference>
<accession>A0A0G2GNT2</accession>
<evidence type="ECO:0000256" key="3">
    <source>
        <dbReference type="SAM" id="MobiDB-lite"/>
    </source>
</evidence>
<protein>
    <submittedName>
        <fullName evidence="4">Putativetrehalose-phosphate synthase subunit</fullName>
    </submittedName>
</protein>
<gene>
    <name evidence="4" type="ORF">UCRPC4_g02125</name>
</gene>
<name>A0A0G2GNT2_PHACM</name>
<dbReference type="Pfam" id="PF00982">
    <property type="entry name" value="Glyco_transf_20"/>
    <property type="match status" value="1"/>
</dbReference>
<dbReference type="InterPro" id="IPR036412">
    <property type="entry name" value="HAD-like_sf"/>
</dbReference>
<dbReference type="GO" id="GO:0005946">
    <property type="term" value="C:alpha,alpha-trehalose-phosphate synthase complex (UDP-forming)"/>
    <property type="evidence" value="ECO:0007669"/>
    <property type="project" value="EnsemblFungi"/>
</dbReference>
<dbReference type="InterPro" id="IPR023214">
    <property type="entry name" value="HAD_sf"/>
</dbReference>
<dbReference type="Gene3D" id="3.40.50.1000">
    <property type="entry name" value="HAD superfamily/HAD-like"/>
    <property type="match status" value="1"/>
</dbReference>
<sequence>MSVIAKPDVLKDDPRKMYPDLNLSGNIISASFCIPQKIGHRFGGGWDLSDRRGTSALFDNFAHLASPNTPFKHTLVGWVGEIESVLVPDSPDQLTPAHGPANSSKSSMSTSRKDPSVPISQASAPIPVDGARSIHPQASDVMVIPKADQEQLEELLRDDPNGKVVPIWLHDDSESENSDLHLKNQSRWRKYAENELYTLFHYKQHAPDDGRTERKWWADYVRLNHLFARKILSLYQPGDIVWIHDYHLLLVPHILRQRVPDMYIGLFIHVPFPSSEYMRCLPRRKDILLGCLGSTMIGFQSFSYSRHFSSCCQRILGYSADVAGVDAQGVRVFVDVFPIGIDATAVQKAAYTNPMVEEKMAAIKQMYAGKKIIVGRDRLDSVRGVAQKLQAFEDFLKRYPQWRDKVVLIQVTSPTSVEWEVEDDAHAIANKVSDLVSRINGKFGSLSFAPVQHYPQYLSRDEYFALLRVADVALNTSVRDGMNTASLEYIVCQKDHHGPLILSEFSGTAGNLTNALHINPWDLSGVADMINEALSMSPSAKEQLHRKLYNHVTTHTVSNWSNTFIRRLLINLQSATQNVITPELDRSKVIAQYRHTHKRLFMFDYDGTLTPIVKEPSAAIPSDKVLRTIKKLAADPQNAVWIISGRDRDFLAEWMGHIPELGLSAEHGCFMRPPRSEHWENLAETLDMAWQAEAYRVFEHFSERAQGSWVERKSVAITWHYRKVAAELGEYMARLAKEELEQTVATKYEVEVMAGKANLEVRPRFLNKGFIVSKLLNDYSKRPEFIMCAGDDFTDEGKSPKLPLA</sequence>
<keyword evidence="5" id="KW-1185">Reference proteome</keyword>
<dbReference type="FunFam" id="3.40.50.2000:FF:000131">
    <property type="entry name" value="Trehalose-6-phosphate phosphatase"/>
    <property type="match status" value="1"/>
</dbReference>
<dbReference type="PANTHER" id="PTHR10788:SF123">
    <property type="entry name" value="TREHALOSE-PHOSPHATASE"/>
    <property type="match status" value="1"/>
</dbReference>
<dbReference type="GO" id="GO:0005992">
    <property type="term" value="P:trehalose biosynthetic process"/>
    <property type="evidence" value="ECO:0007669"/>
    <property type="project" value="EnsemblFungi"/>
</dbReference>
<comment type="similarity">
    <text evidence="1">In the N-terminal section; belongs to the glycosyltransferase 20 family.</text>
</comment>
<dbReference type="SUPFAM" id="SSF56784">
    <property type="entry name" value="HAD-like"/>
    <property type="match status" value="1"/>
</dbReference>
<dbReference type="Proteomes" id="UP000053317">
    <property type="component" value="Unassembled WGS sequence"/>
</dbReference>
<dbReference type="CDD" id="cd01627">
    <property type="entry name" value="HAD_TPP"/>
    <property type="match status" value="1"/>
</dbReference>
<evidence type="ECO:0000256" key="1">
    <source>
        <dbReference type="ARBA" id="ARBA00005409"/>
    </source>
</evidence>
<dbReference type="GO" id="GO:0005829">
    <property type="term" value="C:cytosol"/>
    <property type="evidence" value="ECO:0007669"/>
    <property type="project" value="TreeGrafter"/>
</dbReference>
<proteinExistence type="inferred from homology"/>
<dbReference type="NCBIfam" id="TIGR00685">
    <property type="entry name" value="T6PP"/>
    <property type="match status" value="1"/>
</dbReference>
<dbReference type="InterPro" id="IPR006379">
    <property type="entry name" value="HAD-SF_hydro_IIB"/>
</dbReference>
<dbReference type="GO" id="GO:0004805">
    <property type="term" value="F:trehalose-phosphatase activity"/>
    <property type="evidence" value="ECO:0007669"/>
    <property type="project" value="EnsemblFungi"/>
</dbReference>
<dbReference type="SUPFAM" id="SSF53756">
    <property type="entry name" value="UDP-Glycosyltransferase/glycogen phosphorylase"/>
    <property type="match status" value="1"/>
</dbReference>
<dbReference type="Gene3D" id="3.40.50.2000">
    <property type="entry name" value="Glycogen Phosphorylase B"/>
    <property type="match status" value="2"/>
</dbReference>
<dbReference type="OrthoDB" id="755951at2759"/>
<dbReference type="GO" id="GO:0010508">
    <property type="term" value="P:positive regulation of autophagy"/>
    <property type="evidence" value="ECO:0007669"/>
    <property type="project" value="EnsemblFungi"/>
</dbReference>
<dbReference type="GO" id="GO:0034605">
    <property type="term" value="P:cellular response to heat"/>
    <property type="evidence" value="ECO:0007669"/>
    <property type="project" value="TreeGrafter"/>
</dbReference>
<dbReference type="GO" id="GO:0031505">
    <property type="term" value="P:fungal-type cell wall organization"/>
    <property type="evidence" value="ECO:0007669"/>
    <property type="project" value="TreeGrafter"/>
</dbReference>
<organism evidence="4 5">
    <name type="scientific">Phaeomoniella chlamydospora</name>
    <name type="common">Phaeoacremonium chlamydosporum</name>
    <dbReference type="NCBI Taxonomy" id="158046"/>
    <lineage>
        <taxon>Eukaryota</taxon>
        <taxon>Fungi</taxon>
        <taxon>Dikarya</taxon>
        <taxon>Ascomycota</taxon>
        <taxon>Pezizomycotina</taxon>
        <taxon>Eurotiomycetes</taxon>
        <taxon>Chaetothyriomycetidae</taxon>
        <taxon>Phaeomoniellales</taxon>
        <taxon>Phaeomoniellaceae</taxon>
        <taxon>Phaeomoniella</taxon>
    </lineage>
</organism>
<evidence type="ECO:0000313" key="4">
    <source>
        <dbReference type="EMBL" id="KKY25068.1"/>
    </source>
</evidence>
<dbReference type="Gene3D" id="3.30.70.1020">
    <property type="entry name" value="Trehalose-6-phosphate phosphatase related protein, domain 2"/>
    <property type="match status" value="1"/>
</dbReference>
<dbReference type="PANTHER" id="PTHR10788">
    <property type="entry name" value="TREHALOSE-6-PHOSPHATE SYNTHASE"/>
    <property type="match status" value="1"/>
</dbReference>
<reference evidence="4 5" key="1">
    <citation type="submission" date="2015-05" db="EMBL/GenBank/DDBJ databases">
        <title>Distinctive expansion of gene families associated with plant cell wall degradation and secondary metabolism in the genomes of grapevine trunk pathogens.</title>
        <authorList>
            <person name="Lawrence D.P."/>
            <person name="Travadon R."/>
            <person name="Rolshausen P.E."/>
            <person name="Baumgartner K."/>
        </authorList>
    </citation>
    <scope>NUCLEOTIDE SEQUENCE [LARGE SCALE GENOMIC DNA]</scope>
    <source>
        <strain evidence="4">UCRPC4</strain>
    </source>
</reference>
<dbReference type="Pfam" id="PF02358">
    <property type="entry name" value="Trehalose_PPase"/>
    <property type="match status" value="1"/>
</dbReference>
<dbReference type="NCBIfam" id="TIGR01484">
    <property type="entry name" value="HAD-SF-IIB"/>
    <property type="match status" value="1"/>
</dbReference>
<dbReference type="FunFam" id="3.40.50.2000:FF:000036">
    <property type="entry name" value="Alpha,alpha-trehalose-phosphate synthase subunit Tps2"/>
    <property type="match status" value="1"/>
</dbReference>
<comment type="caution">
    <text evidence="4">The sequence shown here is derived from an EMBL/GenBank/DDBJ whole genome shotgun (WGS) entry which is preliminary data.</text>
</comment>
<dbReference type="GO" id="GO:0006995">
    <property type="term" value="P:cellular response to nitrogen starvation"/>
    <property type="evidence" value="ECO:0007669"/>
    <property type="project" value="EnsemblFungi"/>
</dbReference>